<gene>
    <name evidence="4" type="ORF">RL72_00391</name>
</gene>
<evidence type="ECO:0000256" key="3">
    <source>
        <dbReference type="SAM" id="SignalP"/>
    </source>
</evidence>
<dbReference type="PATRIC" id="fig|582680.7.peg.406"/>
<organism evidence="4 5">
    <name type="scientific">Microbacterium azadirachtae</name>
    <dbReference type="NCBI Taxonomy" id="582680"/>
    <lineage>
        <taxon>Bacteria</taxon>
        <taxon>Bacillati</taxon>
        <taxon>Actinomycetota</taxon>
        <taxon>Actinomycetes</taxon>
        <taxon>Micrococcales</taxon>
        <taxon>Microbacteriaceae</taxon>
        <taxon>Microbacterium</taxon>
    </lineage>
</organism>
<keyword evidence="2" id="KW-0813">Transport</keyword>
<dbReference type="InterPro" id="IPR006059">
    <property type="entry name" value="SBP"/>
</dbReference>
<keyword evidence="5" id="KW-1185">Reference proteome</keyword>
<protein>
    <submittedName>
        <fullName evidence="4">Putative sugar-binding periplasmic protein</fullName>
    </submittedName>
</protein>
<dbReference type="OrthoDB" id="358201at2"/>
<dbReference type="SUPFAM" id="SSF53850">
    <property type="entry name" value="Periplasmic binding protein-like II"/>
    <property type="match status" value="1"/>
</dbReference>
<dbReference type="Gene3D" id="3.40.190.10">
    <property type="entry name" value="Periplasmic binding protein-like II"/>
    <property type="match status" value="1"/>
</dbReference>
<comment type="caution">
    <text evidence="4">The sequence shown here is derived from an EMBL/GenBank/DDBJ whole genome shotgun (WGS) entry which is preliminary data.</text>
</comment>
<dbReference type="PROSITE" id="PS51257">
    <property type="entry name" value="PROKAR_LIPOPROTEIN"/>
    <property type="match status" value="1"/>
</dbReference>
<dbReference type="Proteomes" id="UP000033448">
    <property type="component" value="Unassembled WGS sequence"/>
</dbReference>
<dbReference type="PANTHER" id="PTHR43649:SF29">
    <property type="entry name" value="OSMOPROTECTIVE COMPOUNDS-BINDING PROTEIN GGTB"/>
    <property type="match status" value="1"/>
</dbReference>
<evidence type="ECO:0000256" key="1">
    <source>
        <dbReference type="ARBA" id="ARBA00008520"/>
    </source>
</evidence>
<evidence type="ECO:0000313" key="5">
    <source>
        <dbReference type="Proteomes" id="UP000033448"/>
    </source>
</evidence>
<name>A0A0F0L8F5_9MICO</name>
<sequence>MKHTRILAAVAATAAVAAALTGCSGASGSGDDTDGAGKTLRMWHYEGADSAMGKAWAEAVKVFEKETGAKVQFEEKSFEQIRSTASQVLNSDQAPDVLEYAKGNGTAGLLSSQGLLAPLDDAVKKYGWDKKLASSLQTTAKYDDKGIMGSGSWYGVPNYGEYVEVYYNKTAFEKAGVAVPTSLSEFEAAMKTFAAAGQTPLSESAAEYPLSHLWYQLALTKADRSFVDDYQLYKHKVDWNGEPLTYATQTIADWTAKGYISKDASGIKAEDAGVAFINGQSPMFVSGSWWYGRFMTEVKGFEWGTFLFPGSEFTPGSAGNMWVVPEHAKNKALAEKFIDITMRPEIQAILGNNGGVPVAADTSKITDEKSKELIENFNTVTKRDGLAFYPDWPTPTFYDQVNAGMQELINGTKSPAEVRKQLGEQYAAGVKDIVG</sequence>
<dbReference type="AlphaFoldDB" id="A0A0F0L8F5"/>
<dbReference type="EMBL" id="JYIT01000050">
    <property type="protein sequence ID" value="KJL28585.1"/>
    <property type="molecule type" value="Genomic_DNA"/>
</dbReference>
<dbReference type="InterPro" id="IPR050490">
    <property type="entry name" value="Bact_solute-bd_prot1"/>
</dbReference>
<feature type="chain" id="PRO_5038332010" evidence="3">
    <location>
        <begin position="18"/>
        <end position="435"/>
    </location>
</feature>
<evidence type="ECO:0000313" key="4">
    <source>
        <dbReference type="EMBL" id="KJL28585.1"/>
    </source>
</evidence>
<dbReference type="Pfam" id="PF01547">
    <property type="entry name" value="SBP_bac_1"/>
    <property type="match status" value="1"/>
</dbReference>
<feature type="signal peptide" evidence="3">
    <location>
        <begin position="1"/>
        <end position="17"/>
    </location>
</feature>
<reference evidence="4 5" key="1">
    <citation type="submission" date="2015-02" db="EMBL/GenBank/DDBJ databases">
        <title>Draft genome sequences of ten Microbacterium spp. with emphasis on heavy metal contaminated environments.</title>
        <authorList>
            <person name="Corretto E."/>
        </authorList>
    </citation>
    <scope>NUCLEOTIDE SEQUENCE [LARGE SCALE GENOMIC DNA]</scope>
    <source>
        <strain evidence="4 5">DSM 23848</strain>
    </source>
</reference>
<dbReference type="PANTHER" id="PTHR43649">
    <property type="entry name" value="ARABINOSE-BINDING PROTEIN-RELATED"/>
    <property type="match status" value="1"/>
</dbReference>
<proteinExistence type="inferred from homology"/>
<evidence type="ECO:0000256" key="2">
    <source>
        <dbReference type="ARBA" id="ARBA00022448"/>
    </source>
</evidence>
<dbReference type="RefSeq" id="WP_045249137.1">
    <property type="nucleotide sequence ID" value="NZ_JYIT01000050.1"/>
</dbReference>
<keyword evidence="3" id="KW-0732">Signal</keyword>
<accession>A0A0F0L8F5</accession>
<comment type="similarity">
    <text evidence="1">Belongs to the bacterial solute-binding protein 1 family.</text>
</comment>